<dbReference type="Proteomes" id="UP000639403">
    <property type="component" value="Unassembled WGS sequence"/>
</dbReference>
<protein>
    <submittedName>
        <fullName evidence="2">Uncharacterized protein</fullName>
    </submittedName>
</protein>
<dbReference type="EMBL" id="JADOXO010001352">
    <property type="protein sequence ID" value="KAF9796376.1"/>
    <property type="molecule type" value="Genomic_DNA"/>
</dbReference>
<name>A0A8H7NRH6_9APHY</name>
<feature type="region of interest" description="Disordered" evidence="1">
    <location>
        <begin position="1"/>
        <end position="23"/>
    </location>
</feature>
<gene>
    <name evidence="2" type="ORF">IEO21_11007</name>
</gene>
<accession>A0A8H7NRH6</accession>
<organism evidence="2 3">
    <name type="scientific">Rhodonia placenta</name>
    <dbReference type="NCBI Taxonomy" id="104341"/>
    <lineage>
        <taxon>Eukaryota</taxon>
        <taxon>Fungi</taxon>
        <taxon>Dikarya</taxon>
        <taxon>Basidiomycota</taxon>
        <taxon>Agaricomycotina</taxon>
        <taxon>Agaricomycetes</taxon>
        <taxon>Polyporales</taxon>
        <taxon>Adustoporiaceae</taxon>
        <taxon>Rhodonia</taxon>
    </lineage>
</organism>
<proteinExistence type="predicted"/>
<comment type="caution">
    <text evidence="2">The sequence shown here is derived from an EMBL/GenBank/DDBJ whole genome shotgun (WGS) entry which is preliminary data.</text>
</comment>
<dbReference type="AlphaFoldDB" id="A0A8H7NRH6"/>
<reference evidence="2" key="2">
    <citation type="journal article" name="Front. Microbiol.">
        <title>Degradative Capacity of Two Strains of Rhodonia placenta: From Phenotype to Genotype.</title>
        <authorList>
            <person name="Kolle M."/>
            <person name="Horta M.A.C."/>
            <person name="Nowrousian M."/>
            <person name="Ohm R.A."/>
            <person name="Benz J.P."/>
            <person name="Pilgard A."/>
        </authorList>
    </citation>
    <scope>NUCLEOTIDE SEQUENCE</scope>
    <source>
        <strain evidence="2">FPRL280</strain>
    </source>
</reference>
<evidence type="ECO:0000313" key="2">
    <source>
        <dbReference type="EMBL" id="KAF9796376.1"/>
    </source>
</evidence>
<evidence type="ECO:0000256" key="1">
    <source>
        <dbReference type="SAM" id="MobiDB-lite"/>
    </source>
</evidence>
<sequence length="98" mass="10898">MLTRPRGPVSQRGDKRSKLRSLGQQRSAYIQGRFRGGCAHWSVHSWSVHSWSVHSWSVRSWSVRSMLTRPRGPVSQRGCVSGAQAVPCTAALSNLIVQ</sequence>
<reference evidence="2" key="1">
    <citation type="submission" date="2020-11" db="EMBL/GenBank/DDBJ databases">
        <authorList>
            <person name="Koelle M."/>
            <person name="Horta M.A.C."/>
            <person name="Nowrousian M."/>
            <person name="Ohm R.A."/>
            <person name="Benz P."/>
            <person name="Pilgard A."/>
        </authorList>
    </citation>
    <scope>NUCLEOTIDE SEQUENCE</scope>
    <source>
        <strain evidence="2">FPRL280</strain>
    </source>
</reference>
<evidence type="ECO:0000313" key="3">
    <source>
        <dbReference type="Proteomes" id="UP000639403"/>
    </source>
</evidence>